<evidence type="ECO:0000256" key="11">
    <source>
        <dbReference type="RuleBase" id="RU003540"/>
    </source>
</evidence>
<dbReference type="InterPro" id="IPR018502">
    <property type="entry name" value="Annexin_repeat"/>
</dbReference>
<dbReference type="InterPro" id="IPR037104">
    <property type="entry name" value="Annexin_sf"/>
</dbReference>
<dbReference type="FunFam" id="1.10.220.10:FF:000005">
    <property type="entry name" value="Annexin"/>
    <property type="match status" value="1"/>
</dbReference>
<reference evidence="12" key="2">
    <citation type="submission" date="2025-08" db="UniProtKB">
        <authorList>
            <consortium name="Ensembl"/>
        </authorList>
    </citation>
    <scope>IDENTIFICATION</scope>
</reference>
<evidence type="ECO:0000256" key="2">
    <source>
        <dbReference type="ARBA" id="ARBA00007831"/>
    </source>
</evidence>
<keyword evidence="10 11" id="KW-0111">Calcium/phospholipid-binding</keyword>
<proteinExistence type="inferred from homology"/>
<keyword evidence="13" id="KW-1185">Reference proteome</keyword>
<comment type="similarity">
    <text evidence="2 11">Belongs to the annexin family.</text>
</comment>
<dbReference type="FunFam" id="1.10.220.10:FF:000003">
    <property type="entry name" value="Annexin"/>
    <property type="match status" value="1"/>
</dbReference>
<evidence type="ECO:0000256" key="3">
    <source>
        <dbReference type="ARBA" id="ARBA00022525"/>
    </source>
</evidence>
<dbReference type="InterPro" id="IPR002389">
    <property type="entry name" value="ANX2"/>
</dbReference>
<dbReference type="InterPro" id="IPR018252">
    <property type="entry name" value="Annexin_repeat_CS"/>
</dbReference>
<dbReference type="GO" id="GO:0004859">
    <property type="term" value="F:phospholipase inhibitor activity"/>
    <property type="evidence" value="ECO:0007669"/>
    <property type="project" value="InterPro"/>
</dbReference>
<evidence type="ECO:0000256" key="5">
    <source>
        <dbReference type="ARBA" id="ARBA00022553"/>
    </source>
</evidence>
<evidence type="ECO:0000256" key="7">
    <source>
        <dbReference type="ARBA" id="ARBA00022837"/>
    </source>
</evidence>
<dbReference type="PANTHER" id="PTHR10502">
    <property type="entry name" value="ANNEXIN"/>
    <property type="match status" value="1"/>
</dbReference>
<accession>A0A803YS16</accession>
<dbReference type="PROSITE" id="PS00223">
    <property type="entry name" value="ANNEXIN_1"/>
    <property type="match status" value="3"/>
</dbReference>
<evidence type="ECO:0000256" key="1">
    <source>
        <dbReference type="ARBA" id="ARBA00004302"/>
    </source>
</evidence>
<evidence type="ECO:0000256" key="4">
    <source>
        <dbReference type="ARBA" id="ARBA00022530"/>
    </source>
</evidence>
<dbReference type="GeneTree" id="ENSGT00940000154257"/>
<comment type="domain">
    <text evidence="11">A pair of annexin repeats may form one binding site for calcium and phospholipid.</text>
</comment>
<keyword evidence="7 11" id="KW-0106">Calcium</keyword>
<dbReference type="FunFam" id="1.10.220.10:FF:000002">
    <property type="entry name" value="Annexin"/>
    <property type="match status" value="1"/>
</dbReference>
<dbReference type="GO" id="GO:0055074">
    <property type="term" value="P:calcium ion homeostasis"/>
    <property type="evidence" value="ECO:0007669"/>
    <property type="project" value="UniProtKB-ARBA"/>
</dbReference>
<dbReference type="GO" id="GO:0005509">
    <property type="term" value="F:calcium ion binding"/>
    <property type="evidence" value="ECO:0007669"/>
    <property type="project" value="InterPro"/>
</dbReference>
<dbReference type="GO" id="GO:0005604">
    <property type="term" value="C:basement membrane"/>
    <property type="evidence" value="ECO:0007669"/>
    <property type="project" value="UniProtKB-SubCell"/>
</dbReference>
<name>A0A803YS16_MELGA</name>
<dbReference type="GO" id="GO:0005634">
    <property type="term" value="C:nucleus"/>
    <property type="evidence" value="ECO:0007669"/>
    <property type="project" value="TreeGrafter"/>
</dbReference>
<keyword evidence="3" id="KW-0964">Secreted</keyword>
<dbReference type="GO" id="GO:1905602">
    <property type="term" value="P:positive regulation of receptor-mediated endocytosis involved in cholesterol transport"/>
    <property type="evidence" value="ECO:0007669"/>
    <property type="project" value="TreeGrafter"/>
</dbReference>
<dbReference type="PRINTS" id="PR00198">
    <property type="entry name" value="ANNEXINII"/>
</dbReference>
<evidence type="ECO:0000256" key="8">
    <source>
        <dbReference type="ARBA" id="ARBA00022869"/>
    </source>
</evidence>
<dbReference type="GO" id="GO:0005262">
    <property type="term" value="F:calcium channel activity"/>
    <property type="evidence" value="ECO:0007669"/>
    <property type="project" value="UniProtKB-ARBA"/>
</dbReference>
<sequence>MKFILKLPEILVNSKEKCLSSSTASPRLSRCVDEVTIINILTNRSNEQRQDIAFAYQRRTKKELSAALKSALSGHLEAVILGLLKTPSQYDASELKAAMKGLGTDEDTLIEIICSRTNQELNEINRVYREMYKTELEKDIISDTSGDFRKLMVALAKGKRCEDTSVIDYELIDQDARELYDAGVKRKGTDVPKWINIMTERSVPHLQKVFERYKSYSPYDMLESIKKEVKGDLENAFINLEEKETGRAGIIGSVYFRTLQVLRVQCIQNKQLYFADRLYDSMKGKGTRDKVLIRIMVSRCEVDMLKIKSEFKRKYGKSLYYFIQQDTKGDYQRALLNLCGGED</sequence>
<evidence type="ECO:0000256" key="9">
    <source>
        <dbReference type="ARBA" id="ARBA00023216"/>
    </source>
</evidence>
<protein>
    <recommendedName>
        <fullName evidence="11">Annexin</fullName>
    </recommendedName>
</protein>
<keyword evidence="8" id="KW-0084">Basement membrane</keyword>
<dbReference type="Bgee" id="ENSMGAG00000004536">
    <property type="expression patterns" value="Expressed in ileum and 17 other cell types or tissues"/>
</dbReference>
<dbReference type="InterPro" id="IPR001464">
    <property type="entry name" value="Annexin"/>
</dbReference>
<keyword evidence="6 11" id="KW-0677">Repeat</keyword>
<keyword evidence="5" id="KW-0597">Phosphoprotein</keyword>
<dbReference type="GO" id="GO:0012506">
    <property type="term" value="C:vesicle membrane"/>
    <property type="evidence" value="ECO:0007669"/>
    <property type="project" value="TreeGrafter"/>
</dbReference>
<dbReference type="GO" id="GO:0048513">
    <property type="term" value="P:animal organ development"/>
    <property type="evidence" value="ECO:0007669"/>
    <property type="project" value="UniProtKB-ARBA"/>
</dbReference>
<dbReference type="GO" id="GO:0034704">
    <property type="term" value="C:calcium channel complex"/>
    <property type="evidence" value="ECO:0007669"/>
    <property type="project" value="UniProtKB-ARBA"/>
</dbReference>
<dbReference type="GO" id="GO:0005737">
    <property type="term" value="C:cytoplasm"/>
    <property type="evidence" value="ECO:0007669"/>
    <property type="project" value="TreeGrafter"/>
</dbReference>
<dbReference type="Proteomes" id="UP000001645">
    <property type="component" value="Chromosome 12"/>
</dbReference>
<dbReference type="GO" id="GO:0005886">
    <property type="term" value="C:plasma membrane"/>
    <property type="evidence" value="ECO:0007669"/>
    <property type="project" value="TreeGrafter"/>
</dbReference>
<reference evidence="12" key="3">
    <citation type="submission" date="2025-09" db="UniProtKB">
        <authorList>
            <consortium name="Ensembl"/>
        </authorList>
    </citation>
    <scope>IDENTIFICATION</scope>
</reference>
<gene>
    <name evidence="12" type="primary">ANXA2</name>
</gene>
<dbReference type="GO" id="GO:0005544">
    <property type="term" value="F:calcium-dependent phospholipid binding"/>
    <property type="evidence" value="ECO:0007669"/>
    <property type="project" value="UniProtKB-KW"/>
</dbReference>
<reference evidence="12 13" key="1">
    <citation type="journal article" date="2010" name="PLoS Biol.">
        <title>Multi-platform next-generation sequencing of the domestic turkey (Meleagris gallopavo): genome assembly and analysis.</title>
        <authorList>
            <person name="Dalloul R.A."/>
            <person name="Long J.A."/>
            <person name="Zimin A.V."/>
            <person name="Aslam L."/>
            <person name="Beal K."/>
            <person name="Blomberg L.A."/>
            <person name="Bouffard P."/>
            <person name="Burt D.W."/>
            <person name="Crasta O."/>
            <person name="Crooijmans R.P."/>
            <person name="Cooper K."/>
            <person name="Coulombe R.A."/>
            <person name="De S."/>
            <person name="Delany M.E."/>
            <person name="Dodgson J.B."/>
            <person name="Dong J.J."/>
            <person name="Evans C."/>
            <person name="Frederickson K.M."/>
            <person name="Flicek P."/>
            <person name="Florea L."/>
            <person name="Folkerts O."/>
            <person name="Groenen M.A."/>
            <person name="Harkins T.T."/>
            <person name="Herrero J."/>
            <person name="Hoffmann S."/>
            <person name="Megens H.J."/>
            <person name="Jiang A."/>
            <person name="de Jong P."/>
            <person name="Kaiser P."/>
            <person name="Kim H."/>
            <person name="Kim K.W."/>
            <person name="Kim S."/>
            <person name="Langenberger D."/>
            <person name="Lee M.K."/>
            <person name="Lee T."/>
            <person name="Mane S."/>
            <person name="Marcais G."/>
            <person name="Marz M."/>
            <person name="McElroy A.P."/>
            <person name="Modise T."/>
            <person name="Nefedov M."/>
            <person name="Notredame C."/>
            <person name="Paton I.R."/>
            <person name="Payne W.S."/>
            <person name="Pertea G."/>
            <person name="Prickett D."/>
            <person name="Puiu D."/>
            <person name="Qioa D."/>
            <person name="Raineri E."/>
            <person name="Ruffier M."/>
            <person name="Salzberg S.L."/>
            <person name="Schatz M.C."/>
            <person name="Scheuring C."/>
            <person name="Schmidt C.J."/>
            <person name="Schroeder S."/>
            <person name="Searle S.M."/>
            <person name="Smith E.J."/>
            <person name="Smith J."/>
            <person name="Sonstegard T.S."/>
            <person name="Stadler P.F."/>
            <person name="Tafer H."/>
            <person name="Tu Z.J."/>
            <person name="Van Tassell C.P."/>
            <person name="Vilella A.J."/>
            <person name="Williams K.P."/>
            <person name="Yorke J.A."/>
            <person name="Zhang L."/>
            <person name="Zhang H.B."/>
            <person name="Zhang X."/>
            <person name="Zhang Y."/>
            <person name="Reed K.M."/>
        </authorList>
    </citation>
    <scope>NUCLEOTIDE SEQUENCE [LARGE SCALE GENOMIC DNA]</scope>
</reference>
<dbReference type="GO" id="GO:0009888">
    <property type="term" value="P:tissue development"/>
    <property type="evidence" value="ECO:0007669"/>
    <property type="project" value="UniProtKB-ARBA"/>
</dbReference>
<dbReference type="GO" id="GO:0030154">
    <property type="term" value="P:cell differentiation"/>
    <property type="evidence" value="ECO:0007669"/>
    <property type="project" value="UniProtKB-ARBA"/>
</dbReference>
<comment type="subcellular location">
    <subcellularLocation>
        <location evidence="1">Secreted</location>
        <location evidence="1">Extracellular space</location>
        <location evidence="1">Extracellular matrix</location>
        <location evidence="1">Basement membrane</location>
    </subcellularLocation>
</comment>
<dbReference type="Ensembl" id="ENSMGAT00000023840.1">
    <property type="protein sequence ID" value="ENSMGAP00000034564.1"/>
    <property type="gene ID" value="ENSMGAG00000004536.3"/>
</dbReference>
<dbReference type="FunFam" id="1.10.220.10:FF:000001">
    <property type="entry name" value="Annexin"/>
    <property type="match status" value="1"/>
</dbReference>
<dbReference type="GO" id="GO:0008092">
    <property type="term" value="F:cytoskeletal protein binding"/>
    <property type="evidence" value="ECO:0007669"/>
    <property type="project" value="InterPro"/>
</dbReference>
<dbReference type="AlphaFoldDB" id="A0A803YS16"/>
<organism evidence="12 13">
    <name type="scientific">Meleagris gallopavo</name>
    <name type="common">Wild turkey</name>
    <dbReference type="NCBI Taxonomy" id="9103"/>
    <lineage>
        <taxon>Eukaryota</taxon>
        <taxon>Metazoa</taxon>
        <taxon>Chordata</taxon>
        <taxon>Craniata</taxon>
        <taxon>Vertebrata</taxon>
        <taxon>Euteleostomi</taxon>
        <taxon>Archelosauria</taxon>
        <taxon>Archosauria</taxon>
        <taxon>Dinosauria</taxon>
        <taxon>Saurischia</taxon>
        <taxon>Theropoda</taxon>
        <taxon>Coelurosauria</taxon>
        <taxon>Aves</taxon>
        <taxon>Neognathae</taxon>
        <taxon>Galloanserae</taxon>
        <taxon>Galliformes</taxon>
        <taxon>Phasianidae</taxon>
        <taxon>Meleagridinae</taxon>
        <taxon>Meleagris</taxon>
    </lineage>
</organism>
<dbReference type="Pfam" id="PF00191">
    <property type="entry name" value="Annexin"/>
    <property type="match status" value="4"/>
</dbReference>
<dbReference type="SMART" id="SM00335">
    <property type="entry name" value="ANX"/>
    <property type="match status" value="4"/>
</dbReference>
<evidence type="ECO:0000313" key="12">
    <source>
        <dbReference type="Ensembl" id="ENSMGAP00000034564.1"/>
    </source>
</evidence>
<evidence type="ECO:0000256" key="6">
    <source>
        <dbReference type="ARBA" id="ARBA00022737"/>
    </source>
</evidence>
<dbReference type="SUPFAM" id="SSF47874">
    <property type="entry name" value="Annexin"/>
    <property type="match status" value="1"/>
</dbReference>
<evidence type="ECO:0000256" key="10">
    <source>
        <dbReference type="ARBA" id="ARBA00023302"/>
    </source>
</evidence>
<evidence type="ECO:0000313" key="13">
    <source>
        <dbReference type="Proteomes" id="UP000001645"/>
    </source>
</evidence>
<dbReference type="GO" id="GO:0001786">
    <property type="term" value="F:phosphatidylserine binding"/>
    <property type="evidence" value="ECO:0007669"/>
    <property type="project" value="TreeGrafter"/>
</dbReference>
<dbReference type="PROSITE" id="PS51897">
    <property type="entry name" value="ANNEXIN_2"/>
    <property type="match status" value="4"/>
</dbReference>
<dbReference type="Gene3D" id="1.10.220.10">
    <property type="entry name" value="Annexin"/>
    <property type="match status" value="4"/>
</dbReference>
<dbReference type="PANTHER" id="PTHR10502:SF18">
    <property type="entry name" value="ANNEXIN A2-RELATED"/>
    <property type="match status" value="1"/>
</dbReference>
<dbReference type="PRINTS" id="PR00196">
    <property type="entry name" value="ANNEXIN"/>
</dbReference>
<keyword evidence="4" id="KW-0272">Extracellular matrix</keyword>
<keyword evidence="9 11" id="KW-0041">Annexin</keyword>